<dbReference type="AlphaFoldDB" id="I3YM30"/>
<dbReference type="Proteomes" id="UP000006052">
    <property type="component" value="Chromosome"/>
</dbReference>
<evidence type="ECO:0000313" key="3">
    <source>
        <dbReference type="Proteomes" id="UP000006052"/>
    </source>
</evidence>
<evidence type="ECO:0000313" key="2">
    <source>
        <dbReference type="EMBL" id="AFL78048.1"/>
    </source>
</evidence>
<name>I3YM30_ALIFI</name>
<dbReference type="EMBL" id="CP003274">
    <property type="protein sequence ID" value="AFL78048.1"/>
    <property type="molecule type" value="Genomic_DNA"/>
</dbReference>
<dbReference type="STRING" id="679935.Alfi_1717"/>
<reference evidence="3" key="1">
    <citation type="journal article" date="2013" name="Stand. Genomic Sci.">
        <title>Complete genome sequence of the bile-resistant pigment-producing anaerobe Alistipes finegoldii type strain (AHN2437(T)).</title>
        <authorList>
            <person name="Mavromatis K."/>
            <person name="Stackebrandt E."/>
            <person name="Munk C."/>
            <person name="Lapidus A."/>
            <person name="Nolan M."/>
            <person name="Lucas S."/>
            <person name="Hammon N."/>
            <person name="Deshpande S."/>
            <person name="Cheng J.F."/>
            <person name="Tapia R."/>
            <person name="Goodwin L.A."/>
            <person name="Pitluck S."/>
            <person name="Liolios K."/>
            <person name="Pagani I."/>
            <person name="Ivanova N."/>
            <person name="Mikhailova N."/>
            <person name="Huntemann M."/>
            <person name="Pati A."/>
            <person name="Chen A."/>
            <person name="Palaniappan K."/>
            <person name="Land M."/>
            <person name="Hauser L."/>
            <person name="Rohde M."/>
            <person name="Gronow S."/>
            <person name="Goker M."/>
            <person name="Detter J.C."/>
            <person name="Bristow J."/>
            <person name="Eisen J.A."/>
            <person name="Markowitz V."/>
            <person name="Hugenholtz P."/>
            <person name="Kyrpides N.C."/>
            <person name="Klenk H.P."/>
            <person name="Woyke T."/>
        </authorList>
    </citation>
    <scope>NUCLEOTIDE SEQUENCE</scope>
    <source>
        <strain evidence="3">DSM 17242 / JCM 16770 / AHN 2437 / CCUG 46020 / CIP 107999</strain>
    </source>
</reference>
<evidence type="ECO:0000256" key="1">
    <source>
        <dbReference type="SAM" id="MobiDB-lite"/>
    </source>
</evidence>
<sequence>MFFVLRLSFSAFALSDRPFGMGIKRANIHIISQKTKLRAYFQRFKCRCRNTDNVSTEVLLTCPVQKFPSTTVRLFRRRFRPTTLRQLSARPTRRIRVHTRRPVIQRVTPCRTHSARSLSGPLVREICNQMPNPSISAPPPRSYRLRRHFPRHCDVTTRVLHPYKPRSLRYRTAARFIGLRTIAGFTLRIPGFPLLQSPSPTPGRLSDSRPSTGLRPQNPDSYPGFLLQMSLTGKPCPSLRTNLAYLRAFIALLPSPFGLPPGRK</sequence>
<proteinExistence type="predicted"/>
<organism evidence="2 3">
    <name type="scientific">Alistipes finegoldii (strain DSM 17242 / JCM 16770 / CCUG 46020 / CIP 107999 / KCTC 15236 / AHN 2437)</name>
    <dbReference type="NCBI Taxonomy" id="679935"/>
    <lineage>
        <taxon>Bacteria</taxon>
        <taxon>Pseudomonadati</taxon>
        <taxon>Bacteroidota</taxon>
        <taxon>Bacteroidia</taxon>
        <taxon>Bacteroidales</taxon>
        <taxon>Rikenellaceae</taxon>
        <taxon>Alistipes</taxon>
    </lineage>
</organism>
<protein>
    <submittedName>
        <fullName evidence="2">Uncharacterized protein</fullName>
    </submittedName>
</protein>
<feature type="region of interest" description="Disordered" evidence="1">
    <location>
        <begin position="194"/>
        <end position="219"/>
    </location>
</feature>
<dbReference type="HOGENOM" id="CLU_1052261_0_0_10"/>
<gene>
    <name evidence="2" type="ordered locus">Alfi_1717</name>
</gene>
<dbReference type="KEGG" id="afd:Alfi_1717"/>
<accession>I3YM30</accession>
<feature type="compositionally biased region" description="Polar residues" evidence="1">
    <location>
        <begin position="208"/>
        <end position="219"/>
    </location>
</feature>